<dbReference type="Pfam" id="PF13657">
    <property type="entry name" value="Couple_hipA"/>
    <property type="match status" value="1"/>
</dbReference>
<dbReference type="GO" id="GO:0004674">
    <property type="term" value="F:protein serine/threonine kinase activity"/>
    <property type="evidence" value="ECO:0007669"/>
    <property type="project" value="TreeGrafter"/>
</dbReference>
<evidence type="ECO:0000256" key="3">
    <source>
        <dbReference type="ARBA" id="ARBA00022777"/>
    </source>
</evidence>
<dbReference type="OrthoDB" id="9805913at2"/>
<dbReference type="PANTHER" id="PTHR37419:SF1">
    <property type="entry name" value="SERINE_THREONINE-PROTEIN KINASE TOXIN HIPA"/>
    <property type="match status" value="1"/>
</dbReference>
<evidence type="ECO:0000256" key="2">
    <source>
        <dbReference type="ARBA" id="ARBA00022679"/>
    </source>
</evidence>
<comment type="similarity">
    <text evidence="1">Belongs to the HipA Ser/Thr kinase family.</text>
</comment>
<gene>
    <name evidence="6" type="ORF">DZD52_19185</name>
</gene>
<dbReference type="GeneID" id="97213696"/>
<dbReference type="RefSeq" id="WP_116906780.1">
    <property type="nucleotide sequence ID" value="NZ_CP142084.2"/>
</dbReference>
<evidence type="ECO:0000259" key="4">
    <source>
        <dbReference type="Pfam" id="PF07804"/>
    </source>
</evidence>
<keyword evidence="3" id="KW-0418">Kinase</keyword>
<reference evidence="6 7" key="1">
    <citation type="submission" date="2018-08" db="EMBL/GenBank/DDBJ databases">
        <title>Genome sequencing of X. nasturtii WHRI 8984.</title>
        <authorList>
            <person name="Studholme D.J."/>
            <person name="Mchugh J."/>
            <person name="Vicente J."/>
        </authorList>
    </citation>
    <scope>NUCLEOTIDE SEQUENCE [LARGE SCALE GENOMIC DNA]</scope>
    <source>
        <strain evidence="6 7">WHRI 8984</strain>
    </source>
</reference>
<dbReference type="PANTHER" id="PTHR37419">
    <property type="entry name" value="SERINE/THREONINE-PROTEIN KINASE TOXIN HIPA"/>
    <property type="match status" value="1"/>
</dbReference>
<dbReference type="InterPro" id="IPR052028">
    <property type="entry name" value="HipA_Ser/Thr_kinase"/>
</dbReference>
<evidence type="ECO:0000259" key="5">
    <source>
        <dbReference type="Pfam" id="PF13657"/>
    </source>
</evidence>
<proteinExistence type="inferred from homology"/>
<dbReference type="Gene3D" id="1.10.1070.20">
    <property type="match status" value="1"/>
</dbReference>
<sequence length="430" mass="47672">MNTADAPRSLELWLEERRIGELREQGNLWALAYDPAWRMDGFDLSPALPCRAGEIVDGGSQRPVQWFFDNLLPEEGGRRLIASDAGIDAADAFGLLQRFGPESAGALTLLRPGQQLPSPALQPLSDVALSERIRALPRQPLTHGAPKRMSLAGAQHKLAVVLEEGQLWEPVGTAASTHILKPDHEHVDDYPHSVVNEWFCMQLAAACGLPVPQVAVRRVPEPVYLVRRFDRIGDGLQAQRHYALDGCQLLSLDRVYKYQQATSDSLRALERISRMPAATRIALLRWQLFNFFIGNSDAHLKNLSFLRGANGWELAPHYDLLSTSVYKASDWGLDELVFPMGTTRRYAHIGRDDVAAFGQSIGVPPKLTLRHLDELAIAIRRESHVVLQSYEQGATHAVDPGEARLLRQIVFGPVVDASEAVAMLSRSRVS</sequence>
<protein>
    <submittedName>
        <fullName evidence="6">Type II toxin-antitoxin system HipA family toxin</fullName>
    </submittedName>
</protein>
<dbReference type="InterPro" id="IPR012893">
    <property type="entry name" value="HipA-like_C"/>
</dbReference>
<evidence type="ECO:0000313" key="6">
    <source>
        <dbReference type="EMBL" id="RFF36976.1"/>
    </source>
</evidence>
<feature type="domain" description="HipA N-terminal subdomain 1" evidence="5">
    <location>
        <begin position="10"/>
        <end position="109"/>
    </location>
</feature>
<keyword evidence="2" id="KW-0808">Transferase</keyword>
<feature type="domain" description="HipA-like C-terminal" evidence="4">
    <location>
        <begin position="149"/>
        <end position="379"/>
    </location>
</feature>
<dbReference type="InterPro" id="IPR017508">
    <property type="entry name" value="HipA_N1"/>
</dbReference>
<name>A0A3E1KEC8_9XANT</name>
<dbReference type="NCBIfam" id="TIGR03071">
    <property type="entry name" value="couple_hipA"/>
    <property type="match status" value="1"/>
</dbReference>
<dbReference type="EMBL" id="QUZM01000062">
    <property type="protein sequence ID" value="RFF36976.1"/>
    <property type="molecule type" value="Genomic_DNA"/>
</dbReference>
<dbReference type="GO" id="GO:0005829">
    <property type="term" value="C:cytosol"/>
    <property type="evidence" value="ECO:0007669"/>
    <property type="project" value="TreeGrafter"/>
</dbReference>
<dbReference type="Pfam" id="PF07804">
    <property type="entry name" value="HipA_C"/>
    <property type="match status" value="1"/>
</dbReference>
<evidence type="ECO:0000256" key="1">
    <source>
        <dbReference type="ARBA" id="ARBA00010164"/>
    </source>
</evidence>
<comment type="caution">
    <text evidence="6">The sequence shown here is derived from an EMBL/GenBank/DDBJ whole genome shotgun (WGS) entry which is preliminary data.</text>
</comment>
<organism evidence="6 7">
    <name type="scientific">Xanthomonas nasturtii</name>
    <dbReference type="NCBI Taxonomy" id="1843581"/>
    <lineage>
        <taxon>Bacteria</taxon>
        <taxon>Pseudomonadati</taxon>
        <taxon>Pseudomonadota</taxon>
        <taxon>Gammaproteobacteria</taxon>
        <taxon>Lysobacterales</taxon>
        <taxon>Lysobacteraceae</taxon>
        <taxon>Xanthomonas</taxon>
    </lineage>
</organism>
<evidence type="ECO:0000313" key="7">
    <source>
        <dbReference type="Proteomes" id="UP000259570"/>
    </source>
</evidence>
<dbReference type="AlphaFoldDB" id="A0A3E1KEC8"/>
<dbReference type="Proteomes" id="UP000259570">
    <property type="component" value="Unassembled WGS sequence"/>
</dbReference>
<accession>A0A3E1KEC8</accession>